<keyword evidence="1" id="KW-0175">Coiled coil</keyword>
<dbReference type="PANTHER" id="PTHR11439">
    <property type="entry name" value="GAG-POL-RELATED RETROTRANSPOSON"/>
    <property type="match status" value="1"/>
</dbReference>
<evidence type="ECO:0008006" key="3">
    <source>
        <dbReference type="Google" id="ProtNLM"/>
    </source>
</evidence>
<feature type="coiled-coil region" evidence="1">
    <location>
        <begin position="281"/>
        <end position="308"/>
    </location>
</feature>
<dbReference type="AlphaFoldDB" id="A0A6L2L0K3"/>
<feature type="coiled-coil region" evidence="1">
    <location>
        <begin position="910"/>
        <end position="937"/>
    </location>
</feature>
<comment type="caution">
    <text evidence="2">The sequence shown here is derived from an EMBL/GenBank/DDBJ whole genome shotgun (WGS) entry which is preliminary data.</text>
</comment>
<dbReference type="PANTHER" id="PTHR11439:SF483">
    <property type="entry name" value="PEPTIDE SYNTHASE GLIP-LIKE, PUTATIVE (AFU_ORTHOLOGUE AFUA_3G12920)-RELATED"/>
    <property type="match status" value="1"/>
</dbReference>
<sequence length="1119" mass="129188">MEDGIFISQDKYVNEISNKFSFFDMKTASTLMENNKTLLKDEKGEDIDEHLYRSMIGSLMYLTSSRPNIMFVVCACVRFQVNPKILHLHAVKRIFRYLKGQPKLGLWYHKDSPFDLVAYTNSDYAGASLDRKSTTGGCQFLGCRKGCLERNGKAAKDEIDQLLEASLAEDVKNLVITFCVEIRNEDLHDETERISKESKDVSNESKTADAAKSIAFEIALQHKSRENNSLKTLQKENENFMASLEIENTHLKQTNKDLFESVQRSRVETNHCDEIKVKVNFDEIETKNIELEHRVASLIKENEHLKLTYQSLFDSIKKLRVQTKTSNVTQNEAENLKTAKFEAYFEKLENRKVVLERQLARKVDDSKAKKDQFLKEINHLRTQLENLKGKSVETKFDKSSILGKPPAEKLLITSQLSNLWFTPKIIVQKDLSKPVTAQSLPKNEKYQLLKQIASLESKLATQDIRSCQKEYLELRTLFNALKVKFDSLNQKRKETNVSEKVHTGEPSKPFSRRIHAKVDGKKVIISEATIKRDLKLEDEGGVDWLSNEVIFEQLTLMGVIDLENTKTVQAQEILSLNKMIKRLEKKRRSRTHGLKGLYKVGLSTRVELSAKEQSLDDEEVVIEKAIAVKEVDATQDQVSAGITIVAKDLTIDDITLAKALKALKTSKPKIRGIVPSEATTTTIPIPSKVLDKGKRIMVEEPLKIKKKDQISFDKQESRRLQAELDQEQRLTEEEAQKALDANIVVIEQWHDVQAKIEAGFELAQRLQAEEQEQLTDDEKAKLFMEFLEKRKKFFAAKRAEEKRNIGSDTVQLLQSPAATVLEQVTLMRIPYEDHLSYGSWVNYGVFQNIPPTKAQQRSLMFTYLKNMDGWKPRAFKNKSFAEIKELFDKATTRINKFVDFRTELVKESSKKAEECSLKRAEDELEQENAKKQKVDDDKKATEFKRCLKIVPDDEDDITIDATPFSSKSLTIIDYKIYKERRKSYLQIIKADGSSQMYYTFSKMLKNFIREDLEVLWSIVKARFEKNIVYYLLVKKGYQLTRNTLHQMWNDVRLQIDYEVEMAYDLLILIQKMNIKFRGGLLRLKVFRKLLLLILMTKWGGCSGGFERTYSEMEMNNDDC</sequence>
<feature type="coiled-coil region" evidence="1">
    <location>
        <begin position="710"/>
        <end position="737"/>
    </location>
</feature>
<evidence type="ECO:0000256" key="1">
    <source>
        <dbReference type="SAM" id="Coils"/>
    </source>
</evidence>
<proteinExistence type="predicted"/>
<name>A0A6L2L0K3_TANCI</name>
<protein>
    <recommendedName>
        <fullName evidence="3">Reverse transcriptase Ty1/copia-type domain-containing protein</fullName>
    </recommendedName>
</protein>
<gene>
    <name evidence="2" type="ORF">Tci_026598</name>
</gene>
<accession>A0A6L2L0K3</accession>
<reference evidence="2" key="1">
    <citation type="journal article" date="2019" name="Sci. Rep.">
        <title>Draft genome of Tanacetum cinerariifolium, the natural source of mosquito coil.</title>
        <authorList>
            <person name="Yamashiro T."/>
            <person name="Shiraishi A."/>
            <person name="Satake H."/>
            <person name="Nakayama K."/>
        </authorList>
    </citation>
    <scope>NUCLEOTIDE SEQUENCE</scope>
</reference>
<dbReference type="EMBL" id="BKCJ010003361">
    <property type="protein sequence ID" value="GEU54620.1"/>
    <property type="molecule type" value="Genomic_DNA"/>
</dbReference>
<organism evidence="2">
    <name type="scientific">Tanacetum cinerariifolium</name>
    <name type="common">Dalmatian daisy</name>
    <name type="synonym">Chrysanthemum cinerariifolium</name>
    <dbReference type="NCBI Taxonomy" id="118510"/>
    <lineage>
        <taxon>Eukaryota</taxon>
        <taxon>Viridiplantae</taxon>
        <taxon>Streptophyta</taxon>
        <taxon>Embryophyta</taxon>
        <taxon>Tracheophyta</taxon>
        <taxon>Spermatophyta</taxon>
        <taxon>Magnoliopsida</taxon>
        <taxon>eudicotyledons</taxon>
        <taxon>Gunneridae</taxon>
        <taxon>Pentapetalae</taxon>
        <taxon>asterids</taxon>
        <taxon>campanulids</taxon>
        <taxon>Asterales</taxon>
        <taxon>Asteraceae</taxon>
        <taxon>Asteroideae</taxon>
        <taxon>Anthemideae</taxon>
        <taxon>Anthemidinae</taxon>
        <taxon>Tanacetum</taxon>
    </lineage>
</organism>
<feature type="coiled-coil region" evidence="1">
    <location>
        <begin position="345"/>
        <end position="390"/>
    </location>
</feature>
<evidence type="ECO:0000313" key="2">
    <source>
        <dbReference type="EMBL" id="GEU54620.1"/>
    </source>
</evidence>